<gene>
    <name evidence="9" type="ORF">LMH87_009439</name>
</gene>
<dbReference type="Gene3D" id="1.10.1370.10">
    <property type="entry name" value="Neurolysin, domain 3"/>
    <property type="match status" value="1"/>
</dbReference>
<evidence type="ECO:0000256" key="2">
    <source>
        <dbReference type="ARBA" id="ARBA00022670"/>
    </source>
</evidence>
<comment type="similarity">
    <text evidence="1 7">Belongs to the peptidase M3 family.</text>
</comment>
<evidence type="ECO:0000256" key="1">
    <source>
        <dbReference type="ARBA" id="ARBA00006040"/>
    </source>
</evidence>
<reference evidence="9" key="1">
    <citation type="journal article" date="2023" name="Access Microbiol">
        <title>De-novo genome assembly for Akanthomyces muscarius, a biocontrol agent of insect agricultural pests.</title>
        <authorList>
            <person name="Erdos Z."/>
            <person name="Studholme D.J."/>
            <person name="Raymond B."/>
            <person name="Sharma M."/>
        </authorList>
    </citation>
    <scope>NUCLEOTIDE SEQUENCE</scope>
    <source>
        <strain evidence="9">Ve6</strain>
    </source>
</reference>
<evidence type="ECO:0000313" key="9">
    <source>
        <dbReference type="EMBL" id="KAJ4152921.1"/>
    </source>
</evidence>
<dbReference type="Pfam" id="PF01432">
    <property type="entry name" value="Peptidase_M3"/>
    <property type="match status" value="1"/>
</dbReference>
<dbReference type="RefSeq" id="XP_056053579.1">
    <property type="nucleotide sequence ID" value="XM_056196432.1"/>
</dbReference>
<dbReference type="GO" id="GO:0006518">
    <property type="term" value="P:peptide metabolic process"/>
    <property type="evidence" value="ECO:0007669"/>
    <property type="project" value="TreeGrafter"/>
</dbReference>
<dbReference type="Gene3D" id="3.40.390.10">
    <property type="entry name" value="Collagenase (Catalytic Domain)"/>
    <property type="match status" value="1"/>
</dbReference>
<dbReference type="Proteomes" id="UP001144673">
    <property type="component" value="Chromosome 5"/>
</dbReference>
<dbReference type="InterPro" id="IPR024077">
    <property type="entry name" value="Neurolysin/TOP_dom2"/>
</dbReference>
<dbReference type="KEGG" id="amus:LMH87_009439"/>
<evidence type="ECO:0000256" key="4">
    <source>
        <dbReference type="ARBA" id="ARBA00022801"/>
    </source>
</evidence>
<keyword evidence="2 7" id="KW-0645">Protease</keyword>
<dbReference type="SUPFAM" id="SSF55486">
    <property type="entry name" value="Metalloproteases ('zincins'), catalytic domain"/>
    <property type="match status" value="1"/>
</dbReference>
<proteinExistence type="inferred from homology"/>
<keyword evidence="5 7" id="KW-0862">Zinc</keyword>
<evidence type="ECO:0000256" key="7">
    <source>
        <dbReference type="RuleBase" id="RU003435"/>
    </source>
</evidence>
<organism evidence="9 10">
    <name type="scientific">Akanthomyces muscarius</name>
    <name type="common">Entomopathogenic fungus</name>
    <name type="synonym">Lecanicillium muscarium</name>
    <dbReference type="NCBI Taxonomy" id="2231603"/>
    <lineage>
        <taxon>Eukaryota</taxon>
        <taxon>Fungi</taxon>
        <taxon>Dikarya</taxon>
        <taxon>Ascomycota</taxon>
        <taxon>Pezizomycotina</taxon>
        <taxon>Sordariomycetes</taxon>
        <taxon>Hypocreomycetidae</taxon>
        <taxon>Hypocreales</taxon>
        <taxon>Cordycipitaceae</taxon>
        <taxon>Akanthomyces</taxon>
    </lineage>
</organism>
<evidence type="ECO:0000256" key="6">
    <source>
        <dbReference type="ARBA" id="ARBA00023049"/>
    </source>
</evidence>
<dbReference type="EMBL" id="JAJHUN010000008">
    <property type="protein sequence ID" value="KAJ4152921.1"/>
    <property type="molecule type" value="Genomic_DNA"/>
</dbReference>
<evidence type="ECO:0000313" key="10">
    <source>
        <dbReference type="Proteomes" id="UP001144673"/>
    </source>
</evidence>
<dbReference type="GO" id="GO:0046872">
    <property type="term" value="F:metal ion binding"/>
    <property type="evidence" value="ECO:0007669"/>
    <property type="project" value="UniProtKB-UniRule"/>
</dbReference>
<dbReference type="PANTHER" id="PTHR11804">
    <property type="entry name" value="PROTEASE M3 THIMET OLIGOPEPTIDASE-RELATED"/>
    <property type="match status" value="1"/>
</dbReference>
<evidence type="ECO:0000256" key="3">
    <source>
        <dbReference type="ARBA" id="ARBA00022723"/>
    </source>
</evidence>
<dbReference type="InterPro" id="IPR001567">
    <property type="entry name" value="Pept_M3A_M3B_dom"/>
</dbReference>
<dbReference type="GO" id="GO:0004222">
    <property type="term" value="F:metalloendopeptidase activity"/>
    <property type="evidence" value="ECO:0007669"/>
    <property type="project" value="InterPro"/>
</dbReference>
<keyword evidence="3 7" id="KW-0479">Metal-binding</keyword>
<keyword evidence="6 7" id="KW-0482">Metalloprotease</keyword>
<protein>
    <recommendedName>
        <fullName evidence="8">Peptidase M3A/M3B catalytic domain-containing protein</fullName>
    </recommendedName>
</protein>
<dbReference type="InterPro" id="IPR045090">
    <property type="entry name" value="Pept_M3A_M3B"/>
</dbReference>
<comment type="caution">
    <text evidence="9">The sequence shown here is derived from an EMBL/GenBank/DDBJ whole genome shotgun (WGS) entry which is preliminary data.</text>
</comment>
<dbReference type="PANTHER" id="PTHR11804:SF84">
    <property type="entry name" value="SACCHAROLYSIN"/>
    <property type="match status" value="1"/>
</dbReference>
<dbReference type="InterPro" id="IPR024079">
    <property type="entry name" value="MetalloPept_cat_dom_sf"/>
</dbReference>
<comment type="cofactor">
    <cofactor evidence="7">
        <name>Zn(2+)</name>
        <dbReference type="ChEBI" id="CHEBI:29105"/>
    </cofactor>
    <text evidence="7">Binds 1 zinc ion.</text>
</comment>
<accession>A0A9W8UM89</accession>
<evidence type="ECO:0000256" key="5">
    <source>
        <dbReference type="ARBA" id="ARBA00022833"/>
    </source>
</evidence>
<feature type="domain" description="Peptidase M3A/M3B catalytic" evidence="8">
    <location>
        <begin position="192"/>
        <end position="625"/>
    </location>
</feature>
<dbReference type="CDD" id="cd06455">
    <property type="entry name" value="M3A_TOP"/>
    <property type="match status" value="1"/>
</dbReference>
<name>A0A9W8UM89_AKAMU</name>
<keyword evidence="4 7" id="KW-0378">Hydrolase</keyword>
<dbReference type="GeneID" id="80896598"/>
<keyword evidence="10" id="KW-1185">Reference proteome</keyword>
<evidence type="ECO:0000259" key="8">
    <source>
        <dbReference type="Pfam" id="PF01432"/>
    </source>
</evidence>
<dbReference type="GO" id="GO:0005758">
    <property type="term" value="C:mitochondrial intermembrane space"/>
    <property type="evidence" value="ECO:0007669"/>
    <property type="project" value="TreeGrafter"/>
</dbReference>
<dbReference type="GO" id="GO:0006508">
    <property type="term" value="P:proteolysis"/>
    <property type="evidence" value="ECO:0007669"/>
    <property type="project" value="UniProtKB-KW"/>
</dbReference>
<sequence>MLPPSLKLNYTPGEIFVRAEKLVQQLHHGIDELLKSVTTRDSTFENTVVPIGHIFNELDEGLAPIQLLESVSPLADIVYQSEGVFELIDSVKQARPRHLDEEAERLLSVLHEQCIDHGLKLPAEKRNSLAKLTRRCSELTADFIKNLGLDPGSLWFYEDELNGLSKATLGGLDSNDLGQRCVHLYRTTATVVLRQCKVEKTRRRIFAAREQLYFENVALFKNIVLIRDESARMLGYSSYHQQLVHRRMMKSPQAVMTFLDDIGRQLQPLVAKELETMQELSSNGNPIHLWDFPFYHEKMLLDRYVEKDLAAEYFPTDFVLPRISDVEVWHEDVKVFRVVDLVDQTFVGFLYTDLYPRVGKYNHAANFPVRPSYTDRHDAPSLLQHSDVVTIFHELGHGMHDLMGRTKYAMFHGWRGRRDFIEAPSQLLEFWCWLPETLKSMSCHYSHLSKQYRGQWKRQNPEAANMPEEKIPNAFVTALVAAKMLNVGLSTARQVGLALFDMKVYNPASHKELEDLDIAKEYYACISKISGLQGLEDGSVKGHGYCTTPHFVYGQEANYYSYTSTRMLAADIWRTCFVKDPLSAQAGLRYRQMVLDKGGSMDEKEMLTAYLGREPNLDAFLESIGILNAVV</sequence>
<dbReference type="AlphaFoldDB" id="A0A9W8UM89"/>